<evidence type="ECO:0000313" key="2">
    <source>
        <dbReference type="Proteomes" id="UP000054785"/>
    </source>
</evidence>
<dbReference type="RefSeq" id="WP_028386732.1">
    <property type="nucleotide sequence ID" value="NZ_CAAAHN010000027.1"/>
</dbReference>
<protein>
    <submittedName>
        <fullName evidence="1">Uncharacterized protein</fullName>
    </submittedName>
</protein>
<keyword evidence="2" id="KW-1185">Reference proteome</keyword>
<name>A0A0W0U6R7_9GAMM</name>
<dbReference type="PATRIC" id="fig|45065.4.peg.599"/>
<dbReference type="OrthoDB" id="5650953at2"/>
<comment type="caution">
    <text evidence="1">The sequence shown here is derived from an EMBL/GenBank/DDBJ whole genome shotgun (WGS) entry which is preliminary data.</text>
</comment>
<sequence>MTLPNHELETWLQEMALFVDKGEDPHPEHLSHVLENPDAIFDVLDSLILLDDSAAEERRSYYSACIFAIDLCVAQLQAAREAGSKGATHRLTQFMDAMARAMHTGPQTLSFWLPVLNAFYEVHAELSEELREAYMHLANQEEDFTPVDEFAHLNAIREMILEMSELSSFEIAEQFFAQSYAMPEDFFTDLVADLYSIDEGHEIALLTLLHPKPEVRAVVVDALDYLMPNLLLSSTALGRLQVIRSWYPEAFHPHFDAWIRIQRKKGVVFPAPRAPLPFEIRATEIDGSGAQGIFVHLKVPRANRLCGVLLKLGVGLKDVWLTPPIAARDVKRYYQDAFDETVMLRTVDTEYLVRMVNHFLADGLQRGETAGLHLLELQEALGVDFRPQFMDIEELMQDRAVRISPFTQDTLQQALKRTATWTRTRPFTESWYIESAKIDRLVNRCCSFVEGVKVCRFEEAKEEVLAQVFEHDRKRWMFHFFWVALWFEAGHRRGETAAQDSFLVAWAIYNGMPLASIPVMDEICHQTVANSMETMEERRTHLHRE</sequence>
<dbReference type="EMBL" id="LNYC01000012">
    <property type="protein sequence ID" value="KTD03209.1"/>
    <property type="molecule type" value="Genomic_DNA"/>
</dbReference>
<organism evidence="1 2">
    <name type="scientific">Legionella geestiana</name>
    <dbReference type="NCBI Taxonomy" id="45065"/>
    <lineage>
        <taxon>Bacteria</taxon>
        <taxon>Pseudomonadati</taxon>
        <taxon>Pseudomonadota</taxon>
        <taxon>Gammaproteobacteria</taxon>
        <taxon>Legionellales</taxon>
        <taxon>Legionellaceae</taxon>
        <taxon>Legionella</taxon>
    </lineage>
</organism>
<dbReference type="STRING" id="45065.Lgee_0560"/>
<proteinExistence type="predicted"/>
<gene>
    <name evidence="1" type="ORF">Lgee_0560</name>
</gene>
<accession>A0A0W0U6R7</accession>
<dbReference type="Proteomes" id="UP000054785">
    <property type="component" value="Unassembled WGS sequence"/>
</dbReference>
<dbReference type="AlphaFoldDB" id="A0A0W0U6R7"/>
<reference evidence="1 2" key="1">
    <citation type="submission" date="2015-11" db="EMBL/GenBank/DDBJ databases">
        <title>Genomic analysis of 38 Legionella species identifies large and diverse effector repertoires.</title>
        <authorList>
            <person name="Burstein D."/>
            <person name="Amaro F."/>
            <person name="Zusman T."/>
            <person name="Lifshitz Z."/>
            <person name="Cohen O."/>
            <person name="Gilbert J.A."/>
            <person name="Pupko T."/>
            <person name="Shuman H.A."/>
            <person name="Segal G."/>
        </authorList>
    </citation>
    <scope>NUCLEOTIDE SEQUENCE [LARGE SCALE GENOMIC DNA]</scope>
    <source>
        <strain evidence="1 2">ATCC 49504</strain>
    </source>
</reference>
<evidence type="ECO:0000313" key="1">
    <source>
        <dbReference type="EMBL" id="KTD03209.1"/>
    </source>
</evidence>